<evidence type="ECO:0000313" key="5">
    <source>
        <dbReference type="EMBL" id="MXQ12854.1"/>
    </source>
</evidence>
<keyword evidence="3" id="KW-0812">Transmembrane</keyword>
<sequence length="360" mass="38939">MPSNARTLLCAVPQPVAEPRRGGRRRTIRVALALGLMAGFQGVTAGPAAVATLPTAMADYNHSSPAKPLAVASPVKASVAYTPELGKQPGLFKAILDGAFSLSKKRQPKPDHEEISPEAAGNPDEIIPFNGRNIPRWLVHSILKAAHVTGVDPVYMMTLADVESSLSPEAKAPTSSAEGLFQFIDSTWLEIVSLHAADYGFTAAAEAIRIVNGEPVVSDKDRGWIMNLRTDPYFSALMAGELIKDVERALIAQGERELAEAELYLAHFLGARSAVRFLEVLDQDPNMKASKLFPKAARANAGLFMEGKGRKRRPVTVAELYNKIDSKIVRRLDRYDDIGPYLAEITRPAAGATETSAVTW</sequence>
<evidence type="ECO:0000256" key="3">
    <source>
        <dbReference type="SAM" id="Phobius"/>
    </source>
</evidence>
<evidence type="ECO:0000256" key="2">
    <source>
        <dbReference type="SAM" id="MobiDB-lite"/>
    </source>
</evidence>
<dbReference type="InterPro" id="IPR008258">
    <property type="entry name" value="Transglycosylase_SLT_dom_1"/>
</dbReference>
<keyword evidence="3" id="KW-0472">Membrane</keyword>
<dbReference type="AlphaFoldDB" id="A0A7X3MTC1"/>
<dbReference type="EMBL" id="WURB01000011">
    <property type="protein sequence ID" value="MXQ12854.1"/>
    <property type="molecule type" value="Genomic_DNA"/>
</dbReference>
<feature type="transmembrane region" description="Helical" evidence="3">
    <location>
        <begin position="30"/>
        <end position="53"/>
    </location>
</feature>
<name>A0A7X3MTC1_9HYPH</name>
<evidence type="ECO:0000256" key="1">
    <source>
        <dbReference type="ARBA" id="ARBA00009387"/>
    </source>
</evidence>
<dbReference type="Proteomes" id="UP000436483">
    <property type="component" value="Unassembled WGS sequence"/>
</dbReference>
<organism evidence="5 6">
    <name type="scientific">Microvirga makkahensis</name>
    <dbReference type="NCBI Taxonomy" id="1128670"/>
    <lineage>
        <taxon>Bacteria</taxon>
        <taxon>Pseudomonadati</taxon>
        <taxon>Pseudomonadota</taxon>
        <taxon>Alphaproteobacteria</taxon>
        <taxon>Hyphomicrobiales</taxon>
        <taxon>Methylobacteriaceae</taxon>
        <taxon>Microvirga</taxon>
    </lineage>
</organism>
<accession>A0A7X3MTC1</accession>
<dbReference type="InterPro" id="IPR023346">
    <property type="entry name" value="Lysozyme-like_dom_sf"/>
</dbReference>
<feature type="domain" description="Transglycosylase SLT" evidence="4">
    <location>
        <begin position="142"/>
        <end position="189"/>
    </location>
</feature>
<gene>
    <name evidence="5" type="ORF">GR328_15580</name>
</gene>
<dbReference type="Gene3D" id="1.10.530.10">
    <property type="match status" value="1"/>
</dbReference>
<dbReference type="Pfam" id="PF01464">
    <property type="entry name" value="SLT"/>
    <property type="match status" value="1"/>
</dbReference>
<evidence type="ECO:0000313" key="6">
    <source>
        <dbReference type="Proteomes" id="UP000436483"/>
    </source>
</evidence>
<reference evidence="5 6" key="1">
    <citation type="submission" date="2019-12" db="EMBL/GenBank/DDBJ databases">
        <authorList>
            <person name="Yuan C.-G."/>
        </authorList>
    </citation>
    <scope>NUCLEOTIDE SEQUENCE [LARGE SCALE GENOMIC DNA]</scope>
    <source>
        <strain evidence="5 6">KCTC 23863</strain>
    </source>
</reference>
<dbReference type="SUPFAM" id="SSF53955">
    <property type="entry name" value="Lysozyme-like"/>
    <property type="match status" value="1"/>
</dbReference>
<comment type="similarity">
    <text evidence="1">Belongs to the virb1 family.</text>
</comment>
<comment type="caution">
    <text evidence="5">The sequence shown here is derived from an EMBL/GenBank/DDBJ whole genome shotgun (WGS) entry which is preliminary data.</text>
</comment>
<dbReference type="RefSeq" id="WP_160885444.1">
    <property type="nucleotide sequence ID" value="NZ_WURB01000011.1"/>
</dbReference>
<dbReference type="OrthoDB" id="8477976at2"/>
<keyword evidence="3" id="KW-1133">Transmembrane helix</keyword>
<feature type="region of interest" description="Disordered" evidence="2">
    <location>
        <begin position="104"/>
        <end position="124"/>
    </location>
</feature>
<protein>
    <submittedName>
        <fullName evidence="5">Transglycosylase SLT domain-containing protein</fullName>
    </submittedName>
</protein>
<keyword evidence="6" id="KW-1185">Reference proteome</keyword>
<proteinExistence type="inferred from homology"/>
<reference evidence="5 6" key="2">
    <citation type="submission" date="2020-01" db="EMBL/GenBank/DDBJ databases">
        <title>Microvirga sp. nov., an arsenate reduction bacterium isolated from Tibet hotspring sediments.</title>
        <authorList>
            <person name="Xian W.-D."/>
            <person name="Li W.-J."/>
        </authorList>
    </citation>
    <scope>NUCLEOTIDE SEQUENCE [LARGE SCALE GENOMIC DNA]</scope>
    <source>
        <strain evidence="5 6">KCTC 23863</strain>
    </source>
</reference>
<evidence type="ECO:0000259" key="4">
    <source>
        <dbReference type="Pfam" id="PF01464"/>
    </source>
</evidence>